<dbReference type="EC" id="4.2.1.75" evidence="2"/>
<dbReference type="KEGG" id="nbv:T478_0444"/>
<evidence type="ECO:0000259" key="1">
    <source>
        <dbReference type="Pfam" id="PF02602"/>
    </source>
</evidence>
<gene>
    <name evidence="2" type="primary">hemD</name>
    <name evidence="2" type="ORF">T478_0444</name>
</gene>
<dbReference type="InterPro" id="IPR003754">
    <property type="entry name" value="4pyrrol_synth_uPrphyn_synth"/>
</dbReference>
<dbReference type="PANTHER" id="PTHR40082">
    <property type="entry name" value="BLR5956 PROTEIN"/>
    <property type="match status" value="1"/>
</dbReference>
<dbReference type="CDD" id="cd06578">
    <property type="entry name" value="HemD"/>
    <property type="match status" value="1"/>
</dbReference>
<dbReference type="HOGENOM" id="CLU_011276_9_5_2"/>
<dbReference type="AlphaFoldDB" id="A0A0A7V699"/>
<dbReference type="PANTHER" id="PTHR40082:SF1">
    <property type="entry name" value="BLR5956 PROTEIN"/>
    <property type="match status" value="1"/>
</dbReference>
<dbReference type="STRING" id="1410606.T478_0444"/>
<dbReference type="SUPFAM" id="SSF69618">
    <property type="entry name" value="HemD-like"/>
    <property type="match status" value="1"/>
</dbReference>
<accession>A0A0A7V699</accession>
<organism evidence="2 3">
    <name type="scientific">Candidatus Nitrosopelagicus brevis</name>
    <dbReference type="NCBI Taxonomy" id="1410606"/>
    <lineage>
        <taxon>Archaea</taxon>
        <taxon>Nitrososphaerota</taxon>
    </lineage>
</organism>
<feature type="domain" description="Tetrapyrrole biosynthesis uroporphyrinogen III synthase" evidence="1">
    <location>
        <begin position="21"/>
        <end position="258"/>
    </location>
</feature>
<reference evidence="2 3" key="1">
    <citation type="journal article" date="2015" name="Proc. Natl. Acad. Sci. U.S.A.">
        <title>Genomic and proteomic characterization of "Candidatus Nitrosopelagicus brevis": An ammonia-oxidizing archaeon from the open ocean.</title>
        <authorList>
            <person name="Santoro A.E."/>
            <person name="Dupont C.L."/>
            <person name="Richter R.A."/>
            <person name="Craig M.T."/>
            <person name="Carini P."/>
            <person name="McIlvin M.R."/>
            <person name="Yang Y."/>
            <person name="Orsi W.D."/>
            <person name="Moran D.M."/>
            <person name="Saito M.A."/>
        </authorList>
    </citation>
    <scope>NUCLEOTIDE SEQUENCE [LARGE SCALE GENOMIC DNA]</scope>
    <source>
        <strain evidence="3">V2</strain>
    </source>
</reference>
<evidence type="ECO:0000313" key="3">
    <source>
        <dbReference type="Proteomes" id="UP000030944"/>
    </source>
</evidence>
<dbReference type="Pfam" id="PF02602">
    <property type="entry name" value="HEM4"/>
    <property type="match status" value="1"/>
</dbReference>
<dbReference type="EMBL" id="CP007026">
    <property type="protein sequence ID" value="AJA92200.1"/>
    <property type="molecule type" value="Genomic_DNA"/>
</dbReference>
<dbReference type="GO" id="GO:0006780">
    <property type="term" value="P:uroporphyrinogen III biosynthetic process"/>
    <property type="evidence" value="ECO:0007669"/>
    <property type="project" value="InterPro"/>
</dbReference>
<dbReference type="Gene3D" id="3.40.50.10090">
    <property type="match status" value="2"/>
</dbReference>
<sequence length="269" mass="30059">MEKMSQEKTIAITRSKDDSEEFIQLITKHNATPITLPTIELVSKGEKIVDDFLTSVKTENPDYSVFMSSKAVKLLIESSKKISKFEELRLAITNTIVIAVGPKTKEALENENIRVSHMPTRYSSVGVGEVFTKLNAVGKKVIVPRSGASTPFLKELLEKIGLEIIELYLYDVCAFRDTTQWNEFRSLFSKNSVDGIIFTSASSVRAFFEIMTKDFEHSQLLENLQKTKVIAIGPFTADELKKFDVQNIIADVHTVAGSVDVMVNELSLA</sequence>
<dbReference type="Proteomes" id="UP000030944">
    <property type="component" value="Chromosome"/>
</dbReference>
<protein>
    <submittedName>
        <fullName evidence="2">Uroporphyrinogen-III synthase</fullName>
        <ecNumber evidence="2">4.2.1.75</ecNumber>
    </submittedName>
</protein>
<dbReference type="GO" id="GO:0004852">
    <property type="term" value="F:uroporphyrinogen-III synthase activity"/>
    <property type="evidence" value="ECO:0007669"/>
    <property type="project" value="UniProtKB-EC"/>
</dbReference>
<dbReference type="InterPro" id="IPR039793">
    <property type="entry name" value="UROS/Hem4"/>
</dbReference>
<name>A0A0A7V699_9ARCH</name>
<dbReference type="InterPro" id="IPR036108">
    <property type="entry name" value="4pyrrol_syn_uPrphyn_synt_sf"/>
</dbReference>
<evidence type="ECO:0000313" key="2">
    <source>
        <dbReference type="EMBL" id="AJA92200.1"/>
    </source>
</evidence>
<keyword evidence="2" id="KW-0456">Lyase</keyword>
<proteinExistence type="predicted"/>